<feature type="domain" description="BACON" evidence="9">
    <location>
        <begin position="63"/>
        <end position="119"/>
    </location>
</feature>
<evidence type="ECO:0000256" key="1">
    <source>
        <dbReference type="ARBA" id="ARBA00005641"/>
    </source>
</evidence>
<dbReference type="GO" id="GO:0005576">
    <property type="term" value="C:extracellular region"/>
    <property type="evidence" value="ECO:0007669"/>
    <property type="project" value="TreeGrafter"/>
</dbReference>
<dbReference type="Proteomes" id="UP000824023">
    <property type="component" value="Unassembled WGS sequence"/>
</dbReference>
<name>A0A9D2A435_9BACE</name>
<keyword evidence="5 7" id="KW-0326">Glycosidase</keyword>
<dbReference type="InterPro" id="IPR050386">
    <property type="entry name" value="Glycosyl_hydrolase_5"/>
</dbReference>
<feature type="domain" description="Glycoside hydrolase family 5" evidence="8">
    <location>
        <begin position="150"/>
        <end position="448"/>
    </location>
</feature>
<keyword evidence="6" id="KW-0624">Polysaccharide degradation</keyword>
<dbReference type="InterPro" id="IPR013783">
    <property type="entry name" value="Ig-like_fold"/>
</dbReference>
<keyword evidence="2 7" id="KW-0378">Hydrolase</keyword>
<proteinExistence type="inferred from homology"/>
<accession>A0A9D2A435</accession>
<evidence type="ECO:0000259" key="8">
    <source>
        <dbReference type="Pfam" id="PF00150"/>
    </source>
</evidence>
<evidence type="ECO:0000313" key="11">
    <source>
        <dbReference type="Proteomes" id="UP000824023"/>
    </source>
</evidence>
<dbReference type="EMBL" id="DXCK01000039">
    <property type="protein sequence ID" value="HIZ01090.1"/>
    <property type="molecule type" value="Genomic_DNA"/>
</dbReference>
<reference evidence="10" key="2">
    <citation type="submission" date="2021-04" db="EMBL/GenBank/DDBJ databases">
        <authorList>
            <person name="Gilroy R."/>
        </authorList>
    </citation>
    <scope>NUCLEOTIDE SEQUENCE</scope>
    <source>
        <strain evidence="10">ChiHjej12B11-24981</strain>
    </source>
</reference>
<dbReference type="CDD" id="cd14948">
    <property type="entry name" value="BACON"/>
    <property type="match status" value="1"/>
</dbReference>
<organism evidence="10 11">
    <name type="scientific">Candidatus Bacteroides merdipullorum</name>
    <dbReference type="NCBI Taxonomy" id="2838474"/>
    <lineage>
        <taxon>Bacteria</taxon>
        <taxon>Pseudomonadati</taxon>
        <taxon>Bacteroidota</taxon>
        <taxon>Bacteroidia</taxon>
        <taxon>Bacteroidales</taxon>
        <taxon>Bacteroidaceae</taxon>
        <taxon>Bacteroides</taxon>
    </lineage>
</organism>
<evidence type="ECO:0000256" key="6">
    <source>
        <dbReference type="ARBA" id="ARBA00023326"/>
    </source>
</evidence>
<keyword evidence="3" id="KW-0136">Cellulose degradation</keyword>
<dbReference type="PROSITE" id="PS51257">
    <property type="entry name" value="PROKAR_LIPOPROTEIN"/>
    <property type="match status" value="1"/>
</dbReference>
<dbReference type="GO" id="GO:0008422">
    <property type="term" value="F:beta-glucosidase activity"/>
    <property type="evidence" value="ECO:0007669"/>
    <property type="project" value="TreeGrafter"/>
</dbReference>
<protein>
    <submittedName>
        <fullName evidence="10">Cellulase family glycosylhydrolase</fullName>
    </submittedName>
</protein>
<dbReference type="InterPro" id="IPR024361">
    <property type="entry name" value="BACON"/>
</dbReference>
<dbReference type="GO" id="GO:0009986">
    <property type="term" value="C:cell surface"/>
    <property type="evidence" value="ECO:0007669"/>
    <property type="project" value="TreeGrafter"/>
</dbReference>
<evidence type="ECO:0000256" key="2">
    <source>
        <dbReference type="ARBA" id="ARBA00022801"/>
    </source>
</evidence>
<comment type="caution">
    <text evidence="10">The sequence shown here is derived from an EMBL/GenBank/DDBJ whole genome shotgun (WGS) entry which is preliminary data.</text>
</comment>
<dbReference type="InterPro" id="IPR017853">
    <property type="entry name" value="GH"/>
</dbReference>
<dbReference type="Gene3D" id="3.20.20.80">
    <property type="entry name" value="Glycosidases"/>
    <property type="match status" value="1"/>
</dbReference>
<evidence type="ECO:0000256" key="7">
    <source>
        <dbReference type="RuleBase" id="RU361153"/>
    </source>
</evidence>
<dbReference type="Pfam" id="PF00150">
    <property type="entry name" value="Cellulase"/>
    <property type="match status" value="1"/>
</dbReference>
<comment type="similarity">
    <text evidence="1 7">Belongs to the glycosyl hydrolase 5 (cellulase A) family.</text>
</comment>
<evidence type="ECO:0000313" key="10">
    <source>
        <dbReference type="EMBL" id="HIZ01090.1"/>
    </source>
</evidence>
<keyword evidence="4" id="KW-0119">Carbohydrate metabolism</keyword>
<evidence type="ECO:0000256" key="3">
    <source>
        <dbReference type="ARBA" id="ARBA00023001"/>
    </source>
</evidence>
<gene>
    <name evidence="10" type="ORF">H9819_02410</name>
</gene>
<dbReference type="PANTHER" id="PTHR31297:SF41">
    <property type="entry name" value="ENDOGLUCANASE, PUTATIVE (AFU_ORTHOLOGUE AFUA_5G01830)-RELATED"/>
    <property type="match status" value="1"/>
</dbReference>
<dbReference type="GO" id="GO:0030245">
    <property type="term" value="P:cellulose catabolic process"/>
    <property type="evidence" value="ECO:0007669"/>
    <property type="project" value="UniProtKB-KW"/>
</dbReference>
<evidence type="ECO:0000256" key="4">
    <source>
        <dbReference type="ARBA" id="ARBA00023277"/>
    </source>
</evidence>
<dbReference type="InterPro" id="IPR001547">
    <property type="entry name" value="Glyco_hydro_5"/>
</dbReference>
<dbReference type="AlphaFoldDB" id="A0A9D2A435"/>
<dbReference type="Pfam" id="PF13004">
    <property type="entry name" value="BACON"/>
    <property type="match status" value="1"/>
</dbReference>
<evidence type="ECO:0000259" key="9">
    <source>
        <dbReference type="Pfam" id="PF13004"/>
    </source>
</evidence>
<sequence length="482" mass="54162">MKTLFSYMKFILLAIALGWQSCSDDKVEGAEFSLSRDGQEVTELTFGYSDMYMLVTLTSNTGWSLNSNQPWCTLSNVSGEATTGQTIRVAVQQNTTGQTRTAQLTFDAGGNVRQYTVTQTAEGADTYPAGMEEDALEWARSIYAGINLGNTLESTGGETAWGAPLTSQAIIDYMKEMGFDAVRLPCSWNQYLEADGLTVQPSWMARVKEVVDYCINADMHVMLNIHWDGGWMQEHCDASVDTEETIAGIESKLYNIWTQIATTFRDYDGRLAFAGANEPAVSNRDDMYVLARYEQAFVDAVRATGGNNTWRNLIVQGPNTNIDYTDLWMELPEDPTPGRLMVEVHHYPYNFTINEDPETCTYFWGEPYAQYGPVDEGYQEDYNISQFAKMQARFVERGIPVILGEYGVAYRTHPDPTLQSVCEDSEGYYLGHVAREAKNHGLVPFLWDTPGCRLYDRTTLQIVLPTIYDQLMAGHEAGQYPF</sequence>
<dbReference type="SUPFAM" id="SSF51445">
    <property type="entry name" value="(Trans)glycosidases"/>
    <property type="match status" value="1"/>
</dbReference>
<dbReference type="PANTHER" id="PTHR31297">
    <property type="entry name" value="GLUCAN ENDO-1,6-BETA-GLUCOSIDASE B"/>
    <property type="match status" value="1"/>
</dbReference>
<dbReference type="Gene3D" id="2.60.40.10">
    <property type="entry name" value="Immunoglobulins"/>
    <property type="match status" value="1"/>
</dbReference>
<evidence type="ECO:0000256" key="5">
    <source>
        <dbReference type="ARBA" id="ARBA00023295"/>
    </source>
</evidence>
<reference evidence="10" key="1">
    <citation type="journal article" date="2021" name="PeerJ">
        <title>Extensive microbial diversity within the chicken gut microbiome revealed by metagenomics and culture.</title>
        <authorList>
            <person name="Gilroy R."/>
            <person name="Ravi A."/>
            <person name="Getino M."/>
            <person name="Pursley I."/>
            <person name="Horton D.L."/>
            <person name="Alikhan N.F."/>
            <person name="Baker D."/>
            <person name="Gharbi K."/>
            <person name="Hall N."/>
            <person name="Watson M."/>
            <person name="Adriaenssens E.M."/>
            <person name="Foster-Nyarko E."/>
            <person name="Jarju S."/>
            <person name="Secka A."/>
            <person name="Antonio M."/>
            <person name="Oren A."/>
            <person name="Chaudhuri R.R."/>
            <person name="La Ragione R."/>
            <person name="Hildebrand F."/>
            <person name="Pallen M.J."/>
        </authorList>
    </citation>
    <scope>NUCLEOTIDE SEQUENCE</scope>
    <source>
        <strain evidence="10">ChiHjej12B11-24981</strain>
    </source>
</reference>